<evidence type="ECO:0000313" key="4">
    <source>
        <dbReference type="EMBL" id="SPF38307.1"/>
    </source>
</evidence>
<accession>A0A2U3KFH0</accession>
<dbReference type="Proteomes" id="UP000238701">
    <property type="component" value="Unassembled WGS sequence"/>
</dbReference>
<keyword evidence="2 4" id="KW-0808">Transferase</keyword>
<dbReference type="InterPro" id="IPR029063">
    <property type="entry name" value="SAM-dependent_MTases_sf"/>
</dbReference>
<reference evidence="5" key="1">
    <citation type="submission" date="2018-02" db="EMBL/GenBank/DDBJ databases">
        <authorList>
            <person name="Hausmann B."/>
        </authorList>
    </citation>
    <scope>NUCLEOTIDE SEQUENCE [LARGE SCALE GENOMIC DNA]</scope>
    <source>
        <strain evidence="5">Peat soil MAG SbA1</strain>
    </source>
</reference>
<dbReference type="CDD" id="cd02440">
    <property type="entry name" value="AdoMet_MTases"/>
    <property type="match status" value="1"/>
</dbReference>
<organism evidence="4 5">
    <name type="scientific">Candidatus Sulfotelmatobacter kueseliae</name>
    <dbReference type="NCBI Taxonomy" id="2042962"/>
    <lineage>
        <taxon>Bacteria</taxon>
        <taxon>Pseudomonadati</taxon>
        <taxon>Acidobacteriota</taxon>
        <taxon>Terriglobia</taxon>
        <taxon>Terriglobales</taxon>
        <taxon>Candidatus Korobacteraceae</taxon>
        <taxon>Candidatus Sulfotelmatobacter</taxon>
    </lineage>
</organism>
<dbReference type="GO" id="GO:0032259">
    <property type="term" value="P:methylation"/>
    <property type="evidence" value="ECO:0007669"/>
    <property type="project" value="UniProtKB-KW"/>
</dbReference>
<dbReference type="Gene3D" id="3.40.50.150">
    <property type="entry name" value="Vaccinia Virus protein VP39"/>
    <property type="match status" value="1"/>
</dbReference>
<dbReference type="PANTHER" id="PTHR43861">
    <property type="entry name" value="TRANS-ACONITATE 2-METHYLTRANSFERASE-RELATED"/>
    <property type="match status" value="1"/>
</dbReference>
<gene>
    <name evidence="4" type="primary">bzo135</name>
    <name evidence="4" type="ORF">SBA1_20007</name>
</gene>
<dbReference type="AlphaFoldDB" id="A0A2U3KFH0"/>
<dbReference type="Pfam" id="PF13649">
    <property type="entry name" value="Methyltransf_25"/>
    <property type="match status" value="1"/>
</dbReference>
<dbReference type="InterPro" id="IPR041698">
    <property type="entry name" value="Methyltransf_25"/>
</dbReference>
<dbReference type="PANTHER" id="PTHR43861:SF1">
    <property type="entry name" value="TRANS-ACONITATE 2-METHYLTRANSFERASE"/>
    <property type="match status" value="1"/>
</dbReference>
<feature type="domain" description="Methyltransferase" evidence="3">
    <location>
        <begin position="47"/>
        <end position="138"/>
    </location>
</feature>
<evidence type="ECO:0000259" key="3">
    <source>
        <dbReference type="Pfam" id="PF13649"/>
    </source>
</evidence>
<evidence type="ECO:0000313" key="5">
    <source>
        <dbReference type="Proteomes" id="UP000238701"/>
    </source>
</evidence>
<evidence type="ECO:0000256" key="1">
    <source>
        <dbReference type="ARBA" id="ARBA00022603"/>
    </source>
</evidence>
<name>A0A2U3KFH0_9BACT</name>
<dbReference type="SUPFAM" id="SSF53335">
    <property type="entry name" value="S-adenosyl-L-methionine-dependent methyltransferases"/>
    <property type="match status" value="1"/>
</dbReference>
<dbReference type="GO" id="GO:0008168">
    <property type="term" value="F:methyltransferase activity"/>
    <property type="evidence" value="ECO:0007669"/>
    <property type="project" value="UniProtKB-KW"/>
</dbReference>
<dbReference type="EMBL" id="OMOD01000111">
    <property type="protein sequence ID" value="SPF38307.1"/>
    <property type="molecule type" value="Genomic_DNA"/>
</dbReference>
<proteinExistence type="predicted"/>
<evidence type="ECO:0000256" key="2">
    <source>
        <dbReference type="ARBA" id="ARBA00022679"/>
    </source>
</evidence>
<protein>
    <submittedName>
        <fullName evidence="4">Methyltransferase</fullName>
    </submittedName>
</protein>
<sequence length="242" mass="27234">MTDFVNCYENTIRAEAYSKLEFANTYHLAFRDLPEILRAHVKGTAALDFGCGTGRSTRFLAGLAFEVVGVDISAEMVAKARAIDPHGDYRLIPGDDMSSLPRRGFALIQSAFTFDNIPGAEMKVHLFRGLRDLLKPDGILVNIVSTPEIYLNEWASFSTRDFPENSHARPGDPVKIITTDFEDRSPAVDIVWPHQSYLETYRAAGLQIVEVRRPLAKGDEPYPWISETRIAPWAIYVLRRSD</sequence>
<keyword evidence="1 4" id="KW-0489">Methyltransferase</keyword>